<keyword evidence="2" id="KW-1185">Reference proteome</keyword>
<proteinExistence type="predicted"/>
<gene>
    <name evidence="1" type="ORF">HMF3257_38580</name>
</gene>
<sequence length="130" mass="14414">METDYFVLRLRTLTADLPLSLDVLNSSVQAAQQSFEEQRREGHSIEQALGIAESVMLETITPILEAASRLKEILQTDFADFPVLTQPPHIGQLVHEFMPLLSQPSSRLADAYIVGLLVDYIGKNHIGNGI</sequence>
<dbReference type="EMBL" id="QLII01000003">
    <property type="protein sequence ID" value="RAI73027.1"/>
    <property type="molecule type" value="Genomic_DNA"/>
</dbReference>
<evidence type="ECO:0000313" key="1">
    <source>
        <dbReference type="EMBL" id="RAI73027.1"/>
    </source>
</evidence>
<evidence type="ECO:0000313" key="2">
    <source>
        <dbReference type="Proteomes" id="UP000249016"/>
    </source>
</evidence>
<dbReference type="OrthoDB" id="955604at2"/>
<name>A0A327NCU2_9BACT</name>
<comment type="caution">
    <text evidence="1">The sequence shown here is derived from an EMBL/GenBank/DDBJ whole genome shotgun (WGS) entry which is preliminary data.</text>
</comment>
<organism evidence="1 2">
    <name type="scientific">Spirosoma telluris</name>
    <dbReference type="NCBI Taxonomy" id="2183553"/>
    <lineage>
        <taxon>Bacteria</taxon>
        <taxon>Pseudomonadati</taxon>
        <taxon>Bacteroidota</taxon>
        <taxon>Cytophagia</taxon>
        <taxon>Cytophagales</taxon>
        <taxon>Cytophagaceae</taxon>
        <taxon>Spirosoma</taxon>
    </lineage>
</organism>
<protein>
    <submittedName>
        <fullName evidence="1">Uncharacterized protein</fullName>
    </submittedName>
</protein>
<accession>A0A327NCU2</accession>
<dbReference type="Proteomes" id="UP000249016">
    <property type="component" value="Unassembled WGS sequence"/>
</dbReference>
<dbReference type="AlphaFoldDB" id="A0A327NCU2"/>
<dbReference type="RefSeq" id="WP_111351252.1">
    <property type="nucleotide sequence ID" value="NZ_QLII01000003.1"/>
</dbReference>
<reference evidence="1 2" key="1">
    <citation type="submission" date="2018-06" db="EMBL/GenBank/DDBJ databases">
        <title>Spirosoma sp. HMF3257 Genome sequencing and assembly.</title>
        <authorList>
            <person name="Kang H."/>
            <person name="Cha I."/>
            <person name="Kim H."/>
            <person name="Kang J."/>
            <person name="Joh K."/>
        </authorList>
    </citation>
    <scope>NUCLEOTIDE SEQUENCE [LARGE SCALE GENOMIC DNA]</scope>
    <source>
        <strain evidence="1 2">HMF3257</strain>
    </source>
</reference>